<dbReference type="RefSeq" id="WP_109257046.1">
    <property type="nucleotide sequence ID" value="NZ_JRFS01000002.1"/>
</dbReference>
<sequence length="307" mass="36462">MDEIEGTNYKFKSQEIENIWYIFFCLSDATFSSVDVSYGKRGAYVLSGETMMSICNTLETIDFCCHRNAYSDAYTLIRKVRDDLMQYLFVLNVIQHKHGLTDEEAKEFPTDPESILKMVELDWAILVSGERKTDAELAMEKWIYNVLEKSEYNKDRRHFFDTSKYKDYLISNNEKVKYIFDEFLTDKWLEEDRKLNNYVHANGIRFVMDNYIFQDQKKQKDKELIETLQNITDIFLSLLSVIDSIKFHSSDYLDALEMNMKPSEGSQYWVCPLIVEYMNDRFDKKLLQYIQDNEGNGMKFLAEYYNS</sequence>
<organism evidence="1 2">
    <name type="scientific">Agathobacter rectalis</name>
    <dbReference type="NCBI Taxonomy" id="39491"/>
    <lineage>
        <taxon>Bacteria</taxon>
        <taxon>Bacillati</taxon>
        <taxon>Bacillota</taxon>
        <taxon>Clostridia</taxon>
        <taxon>Lachnospirales</taxon>
        <taxon>Lachnospiraceae</taxon>
        <taxon>Agathobacter</taxon>
    </lineage>
</organism>
<proteinExistence type="predicted"/>
<dbReference type="EMBL" id="JRFS01000002">
    <property type="protein sequence ID" value="PWE84704.1"/>
    <property type="molecule type" value="Genomic_DNA"/>
</dbReference>
<protein>
    <submittedName>
        <fullName evidence="1">Uncharacterized protein</fullName>
    </submittedName>
</protein>
<accession>A0A2U2EJL3</accession>
<reference evidence="1 2" key="1">
    <citation type="submission" date="2014-09" db="EMBL/GenBank/DDBJ databases">
        <title>Butyrate-producing bacteria isolated from human gut.</title>
        <authorList>
            <person name="Zhang Q."/>
            <person name="Zhao L."/>
        </authorList>
    </citation>
    <scope>NUCLEOTIDE SEQUENCE [LARGE SCALE GENOMIC DNA]</scope>
    <source>
        <strain evidence="1 2">R22</strain>
    </source>
</reference>
<evidence type="ECO:0000313" key="1">
    <source>
        <dbReference type="EMBL" id="PWE84704.1"/>
    </source>
</evidence>
<name>A0A2U2EJL3_9FIRM</name>
<dbReference type="Proteomes" id="UP000245905">
    <property type="component" value="Unassembled WGS sequence"/>
</dbReference>
<gene>
    <name evidence="1" type="ORF">LD38_01125</name>
</gene>
<comment type="caution">
    <text evidence="1">The sequence shown here is derived from an EMBL/GenBank/DDBJ whole genome shotgun (WGS) entry which is preliminary data.</text>
</comment>
<evidence type="ECO:0000313" key="2">
    <source>
        <dbReference type="Proteomes" id="UP000245905"/>
    </source>
</evidence>
<dbReference type="AlphaFoldDB" id="A0A2U2EJL3"/>